<dbReference type="Pfam" id="PF07690">
    <property type="entry name" value="MFS_1"/>
    <property type="match status" value="1"/>
</dbReference>
<feature type="domain" description="Major facilitator superfamily (MFS) profile" evidence="8">
    <location>
        <begin position="10"/>
        <end position="423"/>
    </location>
</feature>
<feature type="transmembrane region" description="Helical" evidence="7">
    <location>
        <begin position="256"/>
        <end position="278"/>
    </location>
</feature>
<keyword evidence="3" id="KW-1003">Cell membrane</keyword>
<accession>A0ABR9QJ52</accession>
<evidence type="ECO:0000256" key="7">
    <source>
        <dbReference type="SAM" id="Phobius"/>
    </source>
</evidence>
<dbReference type="EMBL" id="JADCLJ010000020">
    <property type="protein sequence ID" value="MBE4908532.1"/>
    <property type="molecule type" value="Genomic_DNA"/>
</dbReference>
<gene>
    <name evidence="9" type="ORF">IMZ08_10735</name>
</gene>
<protein>
    <submittedName>
        <fullName evidence="9">MFS transporter</fullName>
    </submittedName>
</protein>
<dbReference type="PANTHER" id="PTHR43266:SF2">
    <property type="entry name" value="MAJOR FACILITATOR SUPERFAMILY (MFS) PROFILE DOMAIN-CONTAINING PROTEIN"/>
    <property type="match status" value="1"/>
</dbReference>
<keyword evidence="10" id="KW-1185">Reference proteome</keyword>
<evidence type="ECO:0000256" key="1">
    <source>
        <dbReference type="ARBA" id="ARBA00004651"/>
    </source>
</evidence>
<feature type="transmembrane region" description="Helical" evidence="7">
    <location>
        <begin position="348"/>
        <end position="368"/>
    </location>
</feature>
<feature type="transmembrane region" description="Helical" evidence="7">
    <location>
        <begin position="143"/>
        <end position="162"/>
    </location>
</feature>
<feature type="transmembrane region" description="Helical" evidence="7">
    <location>
        <begin position="285"/>
        <end position="302"/>
    </location>
</feature>
<dbReference type="InterPro" id="IPR011701">
    <property type="entry name" value="MFS"/>
</dbReference>
<evidence type="ECO:0000256" key="2">
    <source>
        <dbReference type="ARBA" id="ARBA00022448"/>
    </source>
</evidence>
<comment type="caution">
    <text evidence="9">The sequence shown here is derived from an EMBL/GenBank/DDBJ whole genome shotgun (WGS) entry which is preliminary data.</text>
</comment>
<feature type="transmembrane region" description="Helical" evidence="7">
    <location>
        <begin position="12"/>
        <end position="37"/>
    </location>
</feature>
<feature type="transmembrane region" description="Helical" evidence="7">
    <location>
        <begin position="76"/>
        <end position="97"/>
    </location>
</feature>
<evidence type="ECO:0000256" key="5">
    <source>
        <dbReference type="ARBA" id="ARBA00022989"/>
    </source>
</evidence>
<keyword evidence="2" id="KW-0813">Transport</keyword>
<dbReference type="SUPFAM" id="SSF103473">
    <property type="entry name" value="MFS general substrate transporter"/>
    <property type="match status" value="1"/>
</dbReference>
<feature type="transmembrane region" description="Helical" evidence="7">
    <location>
        <begin position="49"/>
        <end position="69"/>
    </location>
</feature>
<feature type="transmembrane region" description="Helical" evidence="7">
    <location>
        <begin position="168"/>
        <end position="188"/>
    </location>
</feature>
<evidence type="ECO:0000313" key="10">
    <source>
        <dbReference type="Proteomes" id="UP001516662"/>
    </source>
</evidence>
<feature type="transmembrane region" description="Helical" evidence="7">
    <location>
        <begin position="398"/>
        <end position="418"/>
    </location>
</feature>
<dbReference type="InterPro" id="IPR036259">
    <property type="entry name" value="MFS_trans_sf"/>
</dbReference>
<dbReference type="RefSeq" id="WP_193536313.1">
    <property type="nucleotide sequence ID" value="NZ_JADCLJ010000020.1"/>
</dbReference>
<dbReference type="Proteomes" id="UP001516662">
    <property type="component" value="Unassembled WGS sequence"/>
</dbReference>
<dbReference type="Gene3D" id="1.20.1250.20">
    <property type="entry name" value="MFS general substrate transporter like domains"/>
    <property type="match status" value="1"/>
</dbReference>
<organism evidence="9 10">
    <name type="scientific">Litchfieldia luteola</name>
    <dbReference type="NCBI Taxonomy" id="682179"/>
    <lineage>
        <taxon>Bacteria</taxon>
        <taxon>Bacillati</taxon>
        <taxon>Bacillota</taxon>
        <taxon>Bacilli</taxon>
        <taxon>Bacillales</taxon>
        <taxon>Bacillaceae</taxon>
        <taxon>Litchfieldia</taxon>
    </lineage>
</organism>
<evidence type="ECO:0000256" key="3">
    <source>
        <dbReference type="ARBA" id="ARBA00022475"/>
    </source>
</evidence>
<feature type="transmembrane region" description="Helical" evidence="7">
    <location>
        <begin position="103"/>
        <end position="131"/>
    </location>
</feature>
<feature type="transmembrane region" description="Helical" evidence="7">
    <location>
        <begin position="308"/>
        <end position="327"/>
    </location>
</feature>
<sequence length="450" mass="48765">MNTTNKSFKMFTLIWLGQLISVVGTSLTSFALGFWVLTETGSVTEFSMIILSFVLPTILVSPFAGVIIDRFSRKKLMILSNSMAALSTVIILVLVLTNSLEIWHIYFTAALASVFNTFLMPAYQSVISLLVPINQLGRANGMIQLGESVSVIIGPVIAGFLLHSYGLHAVIIVDLIAFAFGVTTLLIAKIPELGVKEKAKLDVSQFLTEAKEGWSYIMAHPGFKWLLIFSAIINLLLGFINVLLQPLIISLSSEQTLGIVLSVTGFGMLLGGIVVSAWGGPKKRIHGVFISCILAGILISLSGFTTSIVFITTCFTIFLFLIPLVNSSSQAIWQSKVDLEIQGRVFSIRRMLGTSLYPFAIILAGPLVDKVFNPLMAPGGLLAGSIGQIIGVGEGRGIGLLFIVTGLLFIIVTVAIYLQPKVRNMEKDIPDAIVEKENKTKIQKPLVEMV</sequence>
<reference evidence="9 10" key="1">
    <citation type="submission" date="2020-10" db="EMBL/GenBank/DDBJ databases">
        <title>Bacillus sp. HD4P25, an endophyte from a halophyte.</title>
        <authorList>
            <person name="Sun J.-Q."/>
        </authorList>
    </citation>
    <scope>NUCLEOTIDE SEQUENCE [LARGE SCALE GENOMIC DNA]</scope>
    <source>
        <strain evidence="9 10">YIM 93174</strain>
    </source>
</reference>
<dbReference type="PANTHER" id="PTHR43266">
    <property type="entry name" value="MACROLIDE-EFFLUX PROTEIN"/>
    <property type="match status" value="1"/>
</dbReference>
<keyword evidence="6 7" id="KW-0472">Membrane</keyword>
<evidence type="ECO:0000256" key="6">
    <source>
        <dbReference type="ARBA" id="ARBA00023136"/>
    </source>
</evidence>
<keyword evidence="4 7" id="KW-0812">Transmembrane</keyword>
<dbReference type="CDD" id="cd06173">
    <property type="entry name" value="MFS_MefA_like"/>
    <property type="match status" value="1"/>
</dbReference>
<proteinExistence type="predicted"/>
<evidence type="ECO:0000313" key="9">
    <source>
        <dbReference type="EMBL" id="MBE4908532.1"/>
    </source>
</evidence>
<comment type="subcellular location">
    <subcellularLocation>
        <location evidence="1">Cell membrane</location>
        <topology evidence="1">Multi-pass membrane protein</topology>
    </subcellularLocation>
</comment>
<evidence type="ECO:0000256" key="4">
    <source>
        <dbReference type="ARBA" id="ARBA00022692"/>
    </source>
</evidence>
<keyword evidence="5 7" id="KW-1133">Transmembrane helix</keyword>
<name>A0ABR9QJ52_9BACI</name>
<dbReference type="InterPro" id="IPR020846">
    <property type="entry name" value="MFS_dom"/>
</dbReference>
<evidence type="ECO:0000259" key="8">
    <source>
        <dbReference type="PROSITE" id="PS50850"/>
    </source>
</evidence>
<feature type="transmembrane region" description="Helical" evidence="7">
    <location>
        <begin position="225"/>
        <end position="244"/>
    </location>
</feature>
<dbReference type="PROSITE" id="PS50850">
    <property type="entry name" value="MFS"/>
    <property type="match status" value="1"/>
</dbReference>